<evidence type="ECO:0000256" key="14">
    <source>
        <dbReference type="ARBA" id="ARBA00023242"/>
    </source>
</evidence>
<dbReference type="EC" id="1.8.4.12" evidence="5"/>
<dbReference type="EMBL" id="OA882278">
    <property type="protein sequence ID" value="CAD7274373.1"/>
    <property type="molecule type" value="Genomic_DNA"/>
</dbReference>
<dbReference type="SUPFAM" id="SSF51316">
    <property type="entry name" value="Mss4-like"/>
    <property type="match status" value="1"/>
</dbReference>
<evidence type="ECO:0000313" key="18">
    <source>
        <dbReference type="EMBL" id="CAD7274373.1"/>
    </source>
</evidence>
<keyword evidence="10" id="KW-0391">Immunity</keyword>
<dbReference type="PROSITE" id="PS51790">
    <property type="entry name" value="MSRB"/>
    <property type="match status" value="1"/>
</dbReference>
<dbReference type="EMBL" id="CAJPEX010000241">
    <property type="protein sequence ID" value="CAG0914525.1"/>
    <property type="molecule type" value="Genomic_DNA"/>
</dbReference>
<sequence>MSITTSSSAKELLNLGYKDNGDFLCHGASCFERRFRGFGGCFINSSILGDHQTAFLRSPGLPFEPYIEKRRGNFDPDLEIIIFEWLTFQFQIKTCLRNPSRKMSYCSWRGEEHYRDHFDVGTYVCSECSHPLFTSRSKYEHSSPWPAFTETLRADSLKKVLESPGALKVSCGKCGNPLGHEFLKDGPDGKSRF</sequence>
<evidence type="ECO:0000256" key="3">
    <source>
        <dbReference type="ARBA" id="ARBA00004245"/>
    </source>
</evidence>
<keyword evidence="13" id="KW-0206">Cytoskeleton</keyword>
<keyword evidence="12" id="KW-0560">Oxidoreductase</keyword>
<evidence type="ECO:0000256" key="4">
    <source>
        <dbReference type="ARBA" id="ARBA00007174"/>
    </source>
</evidence>
<evidence type="ECO:0000256" key="11">
    <source>
        <dbReference type="ARBA" id="ARBA00022933"/>
    </source>
</evidence>
<keyword evidence="9" id="KW-0862">Zinc</keyword>
<evidence type="ECO:0000256" key="16">
    <source>
        <dbReference type="ARBA" id="ARBA00048488"/>
    </source>
</evidence>
<dbReference type="PANTHER" id="PTHR46755">
    <property type="entry name" value="METHIONINE-R-SULFOXIDE REDUCTASE B1"/>
    <property type="match status" value="1"/>
</dbReference>
<evidence type="ECO:0000256" key="6">
    <source>
        <dbReference type="ARBA" id="ARBA00022490"/>
    </source>
</evidence>
<evidence type="ECO:0000256" key="8">
    <source>
        <dbReference type="ARBA" id="ARBA00022723"/>
    </source>
</evidence>
<dbReference type="OrthoDB" id="44061at2759"/>
<comment type="cofactor">
    <cofactor evidence="1">
        <name>Zn(2+)</name>
        <dbReference type="ChEBI" id="CHEBI:29105"/>
    </cofactor>
</comment>
<dbReference type="GO" id="GO:0030091">
    <property type="term" value="P:protein repair"/>
    <property type="evidence" value="ECO:0007669"/>
    <property type="project" value="TreeGrafter"/>
</dbReference>
<evidence type="ECO:0000313" key="19">
    <source>
        <dbReference type="Proteomes" id="UP000678499"/>
    </source>
</evidence>
<comment type="catalytic activity">
    <reaction evidence="16">
        <text>L-methionyl-[protein] + [thioredoxin]-disulfide + H2O = L-methionyl-(R)-S-oxide-[protein] + [thioredoxin]-dithiol</text>
        <dbReference type="Rhea" id="RHEA:24164"/>
        <dbReference type="Rhea" id="RHEA-COMP:10698"/>
        <dbReference type="Rhea" id="RHEA-COMP:10700"/>
        <dbReference type="Rhea" id="RHEA-COMP:12313"/>
        <dbReference type="Rhea" id="RHEA-COMP:12314"/>
        <dbReference type="ChEBI" id="CHEBI:15377"/>
        <dbReference type="ChEBI" id="CHEBI:16044"/>
        <dbReference type="ChEBI" id="CHEBI:29950"/>
        <dbReference type="ChEBI" id="CHEBI:45764"/>
        <dbReference type="ChEBI" id="CHEBI:50058"/>
        <dbReference type="EC" id="1.8.4.12"/>
    </reaction>
</comment>
<feature type="domain" description="MsrB" evidence="17">
    <location>
        <begin position="96"/>
        <end position="193"/>
    </location>
</feature>
<dbReference type="PANTHER" id="PTHR46755:SF5">
    <property type="entry name" value="METHIONINE-R-SULFOXIDE REDUCTASE B1"/>
    <property type="match status" value="1"/>
</dbReference>
<comment type="similarity">
    <text evidence="4">Belongs to the MsrB Met sulfoxide reductase family.</text>
</comment>
<dbReference type="GO" id="GO:0045087">
    <property type="term" value="P:innate immune response"/>
    <property type="evidence" value="ECO:0007669"/>
    <property type="project" value="UniProtKB-KW"/>
</dbReference>
<dbReference type="Gene3D" id="2.170.150.20">
    <property type="entry name" value="Peptide methionine sulfoxide reductase"/>
    <property type="match status" value="1"/>
</dbReference>
<evidence type="ECO:0000256" key="9">
    <source>
        <dbReference type="ARBA" id="ARBA00022833"/>
    </source>
</evidence>
<dbReference type="InterPro" id="IPR052150">
    <property type="entry name" value="MsrB_Met_sulfoxide_reductase"/>
</dbReference>
<evidence type="ECO:0000256" key="2">
    <source>
        <dbReference type="ARBA" id="ARBA00004123"/>
    </source>
</evidence>
<dbReference type="InterPro" id="IPR011057">
    <property type="entry name" value="Mss4-like_sf"/>
</dbReference>
<dbReference type="InterPro" id="IPR002579">
    <property type="entry name" value="Met_Sox_Rdtase_MsrB_dom"/>
</dbReference>
<evidence type="ECO:0000256" key="10">
    <source>
        <dbReference type="ARBA" id="ARBA00022859"/>
    </source>
</evidence>
<keyword evidence="6" id="KW-0963">Cytoplasm</keyword>
<evidence type="ECO:0000256" key="1">
    <source>
        <dbReference type="ARBA" id="ARBA00001947"/>
    </source>
</evidence>
<dbReference type="Proteomes" id="UP000678499">
    <property type="component" value="Unassembled WGS sequence"/>
</dbReference>
<protein>
    <recommendedName>
        <fullName evidence="5">peptide-methionine (R)-S-oxide reductase</fullName>
        <ecNumber evidence="5">1.8.4.12</ecNumber>
    </recommendedName>
</protein>
<evidence type="ECO:0000256" key="13">
    <source>
        <dbReference type="ARBA" id="ARBA00023212"/>
    </source>
</evidence>
<accession>A0A7R9GB01</accession>
<organism evidence="18">
    <name type="scientific">Notodromas monacha</name>
    <dbReference type="NCBI Taxonomy" id="399045"/>
    <lineage>
        <taxon>Eukaryota</taxon>
        <taxon>Metazoa</taxon>
        <taxon>Ecdysozoa</taxon>
        <taxon>Arthropoda</taxon>
        <taxon>Crustacea</taxon>
        <taxon>Oligostraca</taxon>
        <taxon>Ostracoda</taxon>
        <taxon>Podocopa</taxon>
        <taxon>Podocopida</taxon>
        <taxon>Cypridocopina</taxon>
        <taxon>Cypridoidea</taxon>
        <taxon>Cyprididae</taxon>
        <taxon>Notodromas</taxon>
    </lineage>
</organism>
<dbReference type="Pfam" id="PF01641">
    <property type="entry name" value="SelR"/>
    <property type="match status" value="1"/>
</dbReference>
<dbReference type="GO" id="GO:0005634">
    <property type="term" value="C:nucleus"/>
    <property type="evidence" value="ECO:0007669"/>
    <property type="project" value="UniProtKB-SubCell"/>
</dbReference>
<evidence type="ECO:0000256" key="15">
    <source>
        <dbReference type="ARBA" id="ARBA00046083"/>
    </source>
</evidence>
<keyword evidence="8" id="KW-0479">Metal-binding</keyword>
<dbReference type="AlphaFoldDB" id="A0A7R9GB01"/>
<gene>
    <name evidence="18" type="ORF">NMOB1V02_LOCUS2208</name>
</gene>
<comment type="subcellular location">
    <subcellularLocation>
        <location evidence="3">Cytoplasm</location>
        <location evidence="3">Cytoskeleton</location>
    </subcellularLocation>
    <subcellularLocation>
        <location evidence="2">Nucleus</location>
    </subcellularLocation>
</comment>
<keyword evidence="19" id="KW-1185">Reference proteome</keyword>
<keyword evidence="14" id="KW-0539">Nucleus</keyword>
<keyword evidence="11" id="KW-0712">Selenocysteine</keyword>
<dbReference type="GO" id="GO:0046872">
    <property type="term" value="F:metal ion binding"/>
    <property type="evidence" value="ECO:0007669"/>
    <property type="project" value="UniProtKB-KW"/>
</dbReference>
<comment type="function">
    <text evidence="15">Methionine-sulfoxide reductase that specifically reduces methionine (R)-sulfoxide back to methionine. While in many cases, methionine oxidation is the result of random oxidation following oxidative stress, methionine oxidation is also a post-translational modification that takes place on specific residue. Acts as a regulator of actin assembly by reducing methionine (R)-sulfoxide mediated by MICALs (MICAL1, MICAL2 or MICAL3) on actin, thereby promoting filament repolymerization. Plays a role in innate immunity by reducing oxidized actin, leading to actin repolymerization in macrophages.</text>
</comment>
<proteinExistence type="inferred from homology"/>
<evidence type="ECO:0000259" key="17">
    <source>
        <dbReference type="PROSITE" id="PS51790"/>
    </source>
</evidence>
<dbReference type="GO" id="GO:0033743">
    <property type="term" value="F:peptide-methionine (R)-S-oxide reductase activity"/>
    <property type="evidence" value="ECO:0007669"/>
    <property type="project" value="UniProtKB-EC"/>
</dbReference>
<evidence type="ECO:0000256" key="12">
    <source>
        <dbReference type="ARBA" id="ARBA00023002"/>
    </source>
</evidence>
<evidence type="ECO:0000256" key="5">
    <source>
        <dbReference type="ARBA" id="ARBA00012499"/>
    </source>
</evidence>
<name>A0A7R9GB01_9CRUS</name>
<reference evidence="18" key="1">
    <citation type="submission" date="2020-11" db="EMBL/GenBank/DDBJ databases">
        <authorList>
            <person name="Tran Van P."/>
        </authorList>
    </citation>
    <scope>NUCLEOTIDE SEQUENCE</scope>
</reference>
<evidence type="ECO:0000256" key="7">
    <source>
        <dbReference type="ARBA" id="ARBA00022588"/>
    </source>
</evidence>
<dbReference type="GO" id="GO:0005856">
    <property type="term" value="C:cytoskeleton"/>
    <property type="evidence" value="ECO:0007669"/>
    <property type="project" value="UniProtKB-SubCell"/>
</dbReference>
<keyword evidence="7" id="KW-0399">Innate immunity</keyword>